<keyword evidence="3" id="KW-1003">Cell membrane</keyword>
<feature type="transmembrane region" description="Helical" evidence="7">
    <location>
        <begin position="91"/>
        <end position="115"/>
    </location>
</feature>
<comment type="subcellular location">
    <subcellularLocation>
        <location evidence="1 7">Cell membrane</location>
        <topology evidence="1 7">Multi-pass membrane protein</topology>
    </subcellularLocation>
</comment>
<keyword evidence="2 7" id="KW-0813">Transport</keyword>
<keyword evidence="11" id="KW-1185">Reference proteome</keyword>
<evidence type="ECO:0000256" key="8">
    <source>
        <dbReference type="SAM" id="MobiDB-lite"/>
    </source>
</evidence>
<dbReference type="EMBL" id="MAXA01000169">
    <property type="protein sequence ID" value="OHV31097.1"/>
    <property type="molecule type" value="Genomic_DNA"/>
</dbReference>
<dbReference type="PROSITE" id="PS50928">
    <property type="entry name" value="ABC_TM1"/>
    <property type="match status" value="1"/>
</dbReference>
<evidence type="ECO:0000256" key="4">
    <source>
        <dbReference type="ARBA" id="ARBA00022692"/>
    </source>
</evidence>
<evidence type="ECO:0000256" key="7">
    <source>
        <dbReference type="RuleBase" id="RU363032"/>
    </source>
</evidence>
<dbReference type="GO" id="GO:0055085">
    <property type="term" value="P:transmembrane transport"/>
    <property type="evidence" value="ECO:0007669"/>
    <property type="project" value="InterPro"/>
</dbReference>
<accession>A0A1S1QBU3</accession>
<protein>
    <submittedName>
        <fullName evidence="10">Transporter</fullName>
    </submittedName>
</protein>
<gene>
    <name evidence="10" type="ORF">BBK14_16365</name>
</gene>
<name>A0A1S1QBU3_9ACTN</name>
<dbReference type="InterPro" id="IPR000515">
    <property type="entry name" value="MetI-like"/>
</dbReference>
<feature type="region of interest" description="Disordered" evidence="8">
    <location>
        <begin position="1"/>
        <end position="28"/>
    </location>
</feature>
<dbReference type="CDD" id="cd06261">
    <property type="entry name" value="TM_PBP2"/>
    <property type="match status" value="1"/>
</dbReference>
<keyword evidence="6 7" id="KW-0472">Membrane</keyword>
<dbReference type="InterPro" id="IPR050366">
    <property type="entry name" value="BP-dependent_transpt_permease"/>
</dbReference>
<dbReference type="InterPro" id="IPR035906">
    <property type="entry name" value="MetI-like_sf"/>
</dbReference>
<dbReference type="AlphaFoldDB" id="A0A1S1QBU3"/>
<keyword evidence="4 7" id="KW-0812">Transmembrane</keyword>
<organism evidence="10 11">
    <name type="scientific">Parafrankia soli</name>
    <dbReference type="NCBI Taxonomy" id="2599596"/>
    <lineage>
        <taxon>Bacteria</taxon>
        <taxon>Bacillati</taxon>
        <taxon>Actinomycetota</taxon>
        <taxon>Actinomycetes</taxon>
        <taxon>Frankiales</taxon>
        <taxon>Frankiaceae</taxon>
        <taxon>Parafrankia</taxon>
    </lineage>
</organism>
<proteinExistence type="inferred from homology"/>
<evidence type="ECO:0000256" key="6">
    <source>
        <dbReference type="ARBA" id="ARBA00023136"/>
    </source>
</evidence>
<feature type="transmembrane region" description="Helical" evidence="7">
    <location>
        <begin position="217"/>
        <end position="236"/>
    </location>
</feature>
<dbReference type="Pfam" id="PF00528">
    <property type="entry name" value="BPD_transp_1"/>
    <property type="match status" value="1"/>
</dbReference>
<dbReference type="GO" id="GO:0005886">
    <property type="term" value="C:plasma membrane"/>
    <property type="evidence" value="ECO:0007669"/>
    <property type="project" value="UniProtKB-SubCell"/>
</dbReference>
<sequence>MRRRRRGRRRPAHPERAVKRPAGGTSARGTVAGGAVGLLVAASLLGPALVGGSVSAQVGLPFEAPSSAHLLGTDVVGRDVLTRLAHGGLPVVALALGGTLLASLVGVAVGVAAALSRGRAGELTVRVVDGFGVLPAVLLMLVLATGFPGSDLAVLVAVAVVGVPFSVRVVRAAAQQIAASGYVEVALARGDRRSAVIRRDVLPNIVRPVLADAGLRFSAAVHLTAAAGFLGLGRSAPAPSWGRMVDENAPGVALTVWPFLAPVLALVVLSVSVNILTDRLATILAERS</sequence>
<dbReference type="PANTHER" id="PTHR43386">
    <property type="entry name" value="OLIGOPEPTIDE TRANSPORT SYSTEM PERMEASE PROTEIN APPC"/>
    <property type="match status" value="1"/>
</dbReference>
<feature type="compositionally biased region" description="Basic residues" evidence="8">
    <location>
        <begin position="1"/>
        <end position="11"/>
    </location>
</feature>
<evidence type="ECO:0000259" key="9">
    <source>
        <dbReference type="PROSITE" id="PS50928"/>
    </source>
</evidence>
<keyword evidence="5 7" id="KW-1133">Transmembrane helix</keyword>
<feature type="transmembrane region" description="Helical" evidence="7">
    <location>
        <begin position="152"/>
        <end position="170"/>
    </location>
</feature>
<comment type="caution">
    <text evidence="10">The sequence shown here is derived from an EMBL/GenBank/DDBJ whole genome shotgun (WGS) entry which is preliminary data.</text>
</comment>
<evidence type="ECO:0000313" key="11">
    <source>
        <dbReference type="Proteomes" id="UP000179769"/>
    </source>
</evidence>
<feature type="domain" description="ABC transmembrane type-1" evidence="9">
    <location>
        <begin position="88"/>
        <end position="277"/>
    </location>
</feature>
<dbReference type="Proteomes" id="UP000179769">
    <property type="component" value="Unassembled WGS sequence"/>
</dbReference>
<dbReference type="SUPFAM" id="SSF161098">
    <property type="entry name" value="MetI-like"/>
    <property type="match status" value="1"/>
</dbReference>
<feature type="transmembrane region" description="Helical" evidence="7">
    <location>
        <begin position="29"/>
        <end position="50"/>
    </location>
</feature>
<evidence type="ECO:0000256" key="2">
    <source>
        <dbReference type="ARBA" id="ARBA00022448"/>
    </source>
</evidence>
<reference evidence="11" key="1">
    <citation type="submission" date="2016-07" db="EMBL/GenBank/DDBJ databases">
        <title>Frankia sp. NRRL B-16219 Genome sequencing.</title>
        <authorList>
            <person name="Ghodhbane-Gtari F."/>
            <person name="Swanson E."/>
            <person name="Gueddou A."/>
            <person name="Louati M."/>
            <person name="Nouioui I."/>
            <person name="Hezbri K."/>
            <person name="Abebe-Akele F."/>
            <person name="Simpson S."/>
            <person name="Morris K."/>
            <person name="Thomas K."/>
            <person name="Gtari M."/>
            <person name="Tisa L.S."/>
        </authorList>
    </citation>
    <scope>NUCLEOTIDE SEQUENCE [LARGE SCALE GENOMIC DNA]</scope>
    <source>
        <strain evidence="11">NRRL B-16219</strain>
    </source>
</reference>
<evidence type="ECO:0000256" key="3">
    <source>
        <dbReference type="ARBA" id="ARBA00022475"/>
    </source>
</evidence>
<dbReference type="PANTHER" id="PTHR43386:SF25">
    <property type="entry name" value="PEPTIDE ABC TRANSPORTER PERMEASE PROTEIN"/>
    <property type="match status" value="1"/>
</dbReference>
<evidence type="ECO:0000313" key="10">
    <source>
        <dbReference type="EMBL" id="OHV31097.1"/>
    </source>
</evidence>
<evidence type="ECO:0000256" key="1">
    <source>
        <dbReference type="ARBA" id="ARBA00004651"/>
    </source>
</evidence>
<evidence type="ECO:0000256" key="5">
    <source>
        <dbReference type="ARBA" id="ARBA00022989"/>
    </source>
</evidence>
<dbReference type="Gene3D" id="1.10.3720.10">
    <property type="entry name" value="MetI-like"/>
    <property type="match status" value="1"/>
</dbReference>
<feature type="transmembrane region" description="Helical" evidence="7">
    <location>
        <begin position="127"/>
        <end position="146"/>
    </location>
</feature>
<comment type="similarity">
    <text evidence="7">Belongs to the binding-protein-dependent transport system permease family.</text>
</comment>
<feature type="transmembrane region" description="Helical" evidence="7">
    <location>
        <begin position="256"/>
        <end position="277"/>
    </location>
</feature>